<keyword evidence="4" id="KW-0560">Oxidoreductase</keyword>
<dbReference type="PANTHER" id="PTHR13789:SF261">
    <property type="entry name" value="HYDROXYLASE, PUTATIVE (AFU_ORTHOLOGUE AFUA_7G00590)-RELATED"/>
    <property type="match status" value="1"/>
</dbReference>
<dbReference type="PANTHER" id="PTHR13789">
    <property type="entry name" value="MONOOXYGENASE"/>
    <property type="match status" value="1"/>
</dbReference>
<gene>
    <name evidence="7" type="ORF">PCON_08536</name>
</gene>
<dbReference type="InterPro" id="IPR050493">
    <property type="entry name" value="FAD-dep_Monooxygenase_BioMet"/>
</dbReference>
<evidence type="ECO:0000256" key="2">
    <source>
        <dbReference type="ARBA" id="ARBA00022630"/>
    </source>
</evidence>
<evidence type="ECO:0000313" key="8">
    <source>
        <dbReference type="Proteomes" id="UP000018144"/>
    </source>
</evidence>
<dbReference type="InterPro" id="IPR036188">
    <property type="entry name" value="FAD/NAD-bd_sf"/>
</dbReference>
<dbReference type="OrthoDB" id="1047367at2759"/>
<feature type="domain" description="FAD-binding" evidence="6">
    <location>
        <begin position="11"/>
        <end position="359"/>
    </location>
</feature>
<reference evidence="7 8" key="1">
    <citation type="journal article" date="2013" name="PLoS Genet.">
        <title>The genome and development-dependent transcriptomes of Pyronema confluens: a window into fungal evolution.</title>
        <authorList>
            <person name="Traeger S."/>
            <person name="Altegoer F."/>
            <person name="Freitag M."/>
            <person name="Gabaldon T."/>
            <person name="Kempken F."/>
            <person name="Kumar A."/>
            <person name="Marcet-Houben M."/>
            <person name="Poggeler S."/>
            <person name="Stajich J.E."/>
            <person name="Nowrousian M."/>
        </authorList>
    </citation>
    <scope>NUCLEOTIDE SEQUENCE [LARGE SCALE GENOMIC DNA]</scope>
    <source>
        <strain evidence="8">CBS 100304</strain>
        <tissue evidence="7">Vegetative mycelium</tissue>
    </source>
</reference>
<keyword evidence="8" id="KW-1185">Reference proteome</keyword>
<dbReference type="STRING" id="1076935.U4LE22"/>
<keyword evidence="2" id="KW-0285">Flavoprotein</keyword>
<evidence type="ECO:0000259" key="6">
    <source>
        <dbReference type="Pfam" id="PF01494"/>
    </source>
</evidence>
<protein>
    <submittedName>
        <fullName evidence="7">Similar to 3-hydroxybenzoate 6-hydroxylase acc. no. Q3S4B7</fullName>
    </submittedName>
</protein>
<dbReference type="Pfam" id="PF01494">
    <property type="entry name" value="FAD_binding_3"/>
    <property type="match status" value="1"/>
</dbReference>
<evidence type="ECO:0000256" key="5">
    <source>
        <dbReference type="ARBA" id="ARBA00023033"/>
    </source>
</evidence>
<evidence type="ECO:0000313" key="7">
    <source>
        <dbReference type="EMBL" id="CCX30339.1"/>
    </source>
</evidence>
<dbReference type="SUPFAM" id="SSF54373">
    <property type="entry name" value="FAD-linked reductases, C-terminal domain"/>
    <property type="match status" value="1"/>
</dbReference>
<keyword evidence="5" id="KW-0503">Monooxygenase</keyword>
<dbReference type="AlphaFoldDB" id="U4LE22"/>
<dbReference type="PRINTS" id="PR00420">
    <property type="entry name" value="RNGMNOXGNASE"/>
</dbReference>
<dbReference type="Gene3D" id="3.50.50.60">
    <property type="entry name" value="FAD/NAD(P)-binding domain"/>
    <property type="match status" value="1"/>
</dbReference>
<accession>U4LE22</accession>
<evidence type="ECO:0000256" key="1">
    <source>
        <dbReference type="ARBA" id="ARBA00007992"/>
    </source>
</evidence>
<dbReference type="InterPro" id="IPR002938">
    <property type="entry name" value="FAD-bd"/>
</dbReference>
<keyword evidence="3" id="KW-0274">FAD</keyword>
<dbReference type="GO" id="GO:0004497">
    <property type="term" value="F:monooxygenase activity"/>
    <property type="evidence" value="ECO:0007669"/>
    <property type="project" value="UniProtKB-KW"/>
</dbReference>
<dbReference type="eggNOG" id="KOG2614">
    <property type="taxonomic scope" value="Eukaryota"/>
</dbReference>
<evidence type="ECO:0000256" key="3">
    <source>
        <dbReference type="ARBA" id="ARBA00022827"/>
    </source>
</evidence>
<dbReference type="SUPFAM" id="SSF51905">
    <property type="entry name" value="FAD/NAD(P)-binding domain"/>
    <property type="match status" value="1"/>
</dbReference>
<dbReference type="Proteomes" id="UP000018144">
    <property type="component" value="Unassembled WGS sequence"/>
</dbReference>
<comment type="similarity">
    <text evidence="1">Belongs to the paxM FAD-dependent monooxygenase family.</text>
</comment>
<dbReference type="EMBL" id="HF935439">
    <property type="protein sequence ID" value="CCX30339.1"/>
    <property type="molecule type" value="Genomic_DNA"/>
</dbReference>
<dbReference type="GO" id="GO:0071949">
    <property type="term" value="F:FAD binding"/>
    <property type="evidence" value="ECO:0007669"/>
    <property type="project" value="InterPro"/>
</dbReference>
<name>U4LE22_PYROM</name>
<dbReference type="OMA" id="IHIAPNA"/>
<proteinExistence type="inferred from homology"/>
<sequence length="421" mass="46317">MANPNPNPLSIIIVGAGIGGLSAAIALRQNGHTVSVLEKSPYIKDLGVAMHIPPNATGCLLTLGIDPSEHNAVKPSVLTQFTHNGEVMHREDIVAKSGMWQHPWYFMNRSSLHRALRKKAEDVGVNVVMDAEFNVTGVEGLHGESVTVKYGSGMKTGDLVIAADGIGSRLRGVVAPDAKLVPSGKSAYRFMVARSLVSKGLLREEGGEMWIWKGPDRRVVCYATEDNQSFNLVAIHPDSDDWSEKDRWGKPGDVQKLLSTFSGFTDDCLDILKLAEPQTLMIWRLLDMLPLDTWVKGRLALLGDAAHPFLPYQGQGASQALEDATSLAVVLPFGVKPDEVEEMLKLYETCRLERAHRIQEYTRISGQDHGQGVDMSKYTPYNFGHDEGQHSSGILQKWMGEMEREVKRENPIGPILPCNSV</sequence>
<evidence type="ECO:0000256" key="4">
    <source>
        <dbReference type="ARBA" id="ARBA00023002"/>
    </source>
</evidence>
<organism evidence="7 8">
    <name type="scientific">Pyronema omphalodes (strain CBS 100304)</name>
    <name type="common">Pyronema confluens</name>
    <dbReference type="NCBI Taxonomy" id="1076935"/>
    <lineage>
        <taxon>Eukaryota</taxon>
        <taxon>Fungi</taxon>
        <taxon>Dikarya</taxon>
        <taxon>Ascomycota</taxon>
        <taxon>Pezizomycotina</taxon>
        <taxon>Pezizomycetes</taxon>
        <taxon>Pezizales</taxon>
        <taxon>Pyronemataceae</taxon>
        <taxon>Pyronema</taxon>
    </lineage>
</organism>